<dbReference type="Gene3D" id="3.20.20.190">
    <property type="entry name" value="Phosphatidylinositol (PI) phosphodiesterase"/>
    <property type="match status" value="1"/>
</dbReference>
<evidence type="ECO:0000313" key="2">
    <source>
        <dbReference type="EMBL" id="OAB39520.1"/>
    </source>
</evidence>
<gene>
    <name evidence="2" type="ORF">PGLA_19150</name>
</gene>
<dbReference type="GO" id="GO:0008081">
    <property type="term" value="F:phosphoric diester hydrolase activity"/>
    <property type="evidence" value="ECO:0007669"/>
    <property type="project" value="InterPro"/>
</dbReference>
<dbReference type="CDD" id="cd08563">
    <property type="entry name" value="GDPD_TtGDE_like"/>
    <property type="match status" value="1"/>
</dbReference>
<protein>
    <recommendedName>
        <fullName evidence="1">GP-PDE domain-containing protein</fullName>
    </recommendedName>
</protein>
<evidence type="ECO:0000313" key="3">
    <source>
        <dbReference type="Proteomes" id="UP000076967"/>
    </source>
</evidence>
<evidence type="ECO:0000259" key="1">
    <source>
        <dbReference type="PROSITE" id="PS51704"/>
    </source>
</evidence>
<dbReference type="AlphaFoldDB" id="A0A162PV84"/>
<dbReference type="GO" id="GO:0006629">
    <property type="term" value="P:lipid metabolic process"/>
    <property type="evidence" value="ECO:0007669"/>
    <property type="project" value="InterPro"/>
</dbReference>
<dbReference type="Pfam" id="PF03009">
    <property type="entry name" value="GDPD"/>
    <property type="match status" value="1"/>
</dbReference>
<dbReference type="PANTHER" id="PTHR46211">
    <property type="entry name" value="GLYCEROPHOSPHORYL DIESTER PHOSPHODIESTERASE"/>
    <property type="match status" value="1"/>
</dbReference>
<sequence length="246" mass="27641">MKKKVINYAHRGASAVCPENTMAAFIKGLELGATGIETDVQMTKDGHLVLIHDETINRTTNGSGYVKDMTLEQLSVLDAGSWFGESFEGEHIPTLEDLLKLLHQRDTILNIELKNGIFMYPGMEEKVINLVRQYEMSDRVVFSSFNHYSLAFCKSIAPEIRTGILYMEGLYRPWEYASTLGADALHAYHYAVLPEFIVGATQHGKEYCPFTVNEPERMRSLIEAGVAGIITDYPERLAELLSNRGE</sequence>
<reference evidence="2 3" key="1">
    <citation type="submission" date="2016-03" db="EMBL/GenBank/DDBJ databases">
        <title>Draft genome sequence of Paenibacillus glacialis DSM 22343.</title>
        <authorList>
            <person name="Shin S.-K."/>
            <person name="Yi H."/>
        </authorList>
    </citation>
    <scope>NUCLEOTIDE SEQUENCE [LARGE SCALE GENOMIC DNA]</scope>
    <source>
        <strain evidence="2 3">DSM 22343</strain>
    </source>
</reference>
<dbReference type="Proteomes" id="UP000076967">
    <property type="component" value="Unassembled WGS sequence"/>
</dbReference>
<dbReference type="InterPro" id="IPR030395">
    <property type="entry name" value="GP_PDE_dom"/>
</dbReference>
<comment type="caution">
    <text evidence="2">The sequence shown here is derived from an EMBL/GenBank/DDBJ whole genome shotgun (WGS) entry which is preliminary data.</text>
</comment>
<accession>A0A162PV84</accession>
<dbReference type="SUPFAM" id="SSF51695">
    <property type="entry name" value="PLC-like phosphodiesterases"/>
    <property type="match status" value="1"/>
</dbReference>
<dbReference type="STRING" id="494026.PGLA_19150"/>
<dbReference type="InterPro" id="IPR017946">
    <property type="entry name" value="PLC-like_Pdiesterase_TIM-brl"/>
</dbReference>
<feature type="domain" description="GP-PDE" evidence="1">
    <location>
        <begin position="5"/>
        <end position="241"/>
    </location>
</feature>
<name>A0A162PV84_9BACL</name>
<proteinExistence type="predicted"/>
<dbReference type="OrthoDB" id="384721at2"/>
<dbReference type="PROSITE" id="PS51704">
    <property type="entry name" value="GP_PDE"/>
    <property type="match status" value="1"/>
</dbReference>
<dbReference type="PANTHER" id="PTHR46211:SF1">
    <property type="entry name" value="GLYCEROPHOSPHODIESTER PHOSPHODIESTERASE, CYTOPLASMIC"/>
    <property type="match status" value="1"/>
</dbReference>
<dbReference type="RefSeq" id="WP_068535957.1">
    <property type="nucleotide sequence ID" value="NZ_LVJH01000043.1"/>
</dbReference>
<keyword evidence="3" id="KW-1185">Reference proteome</keyword>
<dbReference type="EMBL" id="LVJH01000043">
    <property type="protein sequence ID" value="OAB39520.1"/>
    <property type="molecule type" value="Genomic_DNA"/>
</dbReference>
<organism evidence="2 3">
    <name type="scientific">Paenibacillus glacialis</name>
    <dbReference type="NCBI Taxonomy" id="494026"/>
    <lineage>
        <taxon>Bacteria</taxon>
        <taxon>Bacillati</taxon>
        <taxon>Bacillota</taxon>
        <taxon>Bacilli</taxon>
        <taxon>Bacillales</taxon>
        <taxon>Paenibacillaceae</taxon>
        <taxon>Paenibacillus</taxon>
    </lineage>
</organism>